<protein>
    <submittedName>
        <fullName evidence="2">Uncharacterized protein</fullName>
    </submittedName>
</protein>
<proteinExistence type="predicted"/>
<dbReference type="Proteomes" id="UP000184267">
    <property type="component" value="Unassembled WGS sequence"/>
</dbReference>
<feature type="region of interest" description="Disordered" evidence="1">
    <location>
        <begin position="1"/>
        <end position="32"/>
    </location>
</feature>
<evidence type="ECO:0000313" key="3">
    <source>
        <dbReference type="Proteomes" id="UP000184267"/>
    </source>
</evidence>
<dbReference type="OrthoDB" id="10565870at2759"/>
<dbReference type="EMBL" id="MNAD01001604">
    <property type="protein sequence ID" value="OJT03584.1"/>
    <property type="molecule type" value="Genomic_DNA"/>
</dbReference>
<reference evidence="2 3" key="1">
    <citation type="submission" date="2016-10" db="EMBL/GenBank/DDBJ databases">
        <title>Genome sequence of the basidiomycete white-rot fungus Trametes pubescens.</title>
        <authorList>
            <person name="Makela M.R."/>
            <person name="Granchi Z."/>
            <person name="Peng M."/>
            <person name="De Vries R.P."/>
            <person name="Grigoriev I."/>
            <person name="Riley R."/>
            <person name="Hilden K."/>
        </authorList>
    </citation>
    <scope>NUCLEOTIDE SEQUENCE [LARGE SCALE GENOMIC DNA]</scope>
    <source>
        <strain evidence="2 3">FBCC735</strain>
    </source>
</reference>
<comment type="caution">
    <text evidence="2">The sequence shown here is derived from an EMBL/GenBank/DDBJ whole genome shotgun (WGS) entry which is preliminary data.</text>
</comment>
<gene>
    <name evidence="2" type="ORF">TRAPUB_5760</name>
</gene>
<evidence type="ECO:0000256" key="1">
    <source>
        <dbReference type="SAM" id="MobiDB-lite"/>
    </source>
</evidence>
<feature type="compositionally biased region" description="Polar residues" evidence="1">
    <location>
        <begin position="1"/>
        <end position="31"/>
    </location>
</feature>
<dbReference type="AlphaFoldDB" id="A0A1M2V7M4"/>
<name>A0A1M2V7M4_TRAPU</name>
<accession>A0A1M2V7M4</accession>
<organism evidence="2 3">
    <name type="scientific">Trametes pubescens</name>
    <name type="common">White-rot fungus</name>
    <dbReference type="NCBI Taxonomy" id="154538"/>
    <lineage>
        <taxon>Eukaryota</taxon>
        <taxon>Fungi</taxon>
        <taxon>Dikarya</taxon>
        <taxon>Basidiomycota</taxon>
        <taxon>Agaricomycotina</taxon>
        <taxon>Agaricomycetes</taxon>
        <taxon>Polyporales</taxon>
        <taxon>Polyporaceae</taxon>
        <taxon>Trametes</taxon>
    </lineage>
</organism>
<evidence type="ECO:0000313" key="2">
    <source>
        <dbReference type="EMBL" id="OJT03584.1"/>
    </source>
</evidence>
<keyword evidence="3" id="KW-1185">Reference proteome</keyword>
<sequence length="226" mass="25149">MASHSTGPSSSNRATSSRKGASHPHSNTSKPWSLLITHAAKNSLTQRTGYFSTESCPVTRKAASLGPVSTPGSKSVTQILGTRPHGVTAQGFLLYKQKRKWSKWISDNDARTQGHDNLVLTVPFEPIGTPVRAPSASLPRHPEFACPPKMKAVRAPFDHRKKVTRRTPADYLRMHHLAWKELMKEKIARFAQRTDKIIVDELDLPWSMEAMAMDVDGDDGEEEQKK</sequence>